<name>A0ABR9TF60_9FLAO</name>
<comment type="caution">
    <text evidence="1">The sequence shown here is derived from an EMBL/GenBank/DDBJ whole genome shotgun (WGS) entry which is preliminary data.</text>
</comment>
<proteinExistence type="predicted"/>
<evidence type="ECO:0000313" key="1">
    <source>
        <dbReference type="EMBL" id="MBE8723880.1"/>
    </source>
</evidence>
<accession>A0ABR9TF60</accession>
<organism evidence="1 2">
    <name type="scientific">Flavobacterium hungaricum</name>
    <dbReference type="NCBI Taxonomy" id="2082725"/>
    <lineage>
        <taxon>Bacteria</taxon>
        <taxon>Pseudomonadati</taxon>
        <taxon>Bacteroidota</taxon>
        <taxon>Flavobacteriia</taxon>
        <taxon>Flavobacteriales</taxon>
        <taxon>Flavobacteriaceae</taxon>
        <taxon>Flavobacterium</taxon>
    </lineage>
</organism>
<keyword evidence="2" id="KW-1185">Reference proteome</keyword>
<gene>
    <name evidence="1" type="ORF">C4F50_02895</name>
</gene>
<dbReference type="Proteomes" id="UP000640614">
    <property type="component" value="Unassembled WGS sequence"/>
</dbReference>
<evidence type="ECO:0008006" key="3">
    <source>
        <dbReference type="Google" id="ProtNLM"/>
    </source>
</evidence>
<sequence>MSCESKKDKIELKNTTVLTSTREISDCEKILFQLFYTSDFENKEKYEVRIDNIRNDTIIIKAFTRNNLSDNPKTQEIVESVVGWFVIPPKRDGLYVSLNALDPIEPNFKKIKTKQNCFRDFLNCNNQKQTNKIKDEIKFTDLFNEGTNIDFAPNDLNKNPSKI</sequence>
<dbReference type="EMBL" id="PRDM01000001">
    <property type="protein sequence ID" value="MBE8723880.1"/>
    <property type="molecule type" value="Genomic_DNA"/>
</dbReference>
<protein>
    <recommendedName>
        <fullName evidence="3">Lipoprotein</fullName>
    </recommendedName>
</protein>
<reference evidence="1 2" key="1">
    <citation type="submission" date="2018-07" db="EMBL/GenBank/DDBJ databases">
        <title>Genome assembly of strain KB82.</title>
        <authorList>
            <person name="Kukolya J."/>
            <person name="Horvath B."/>
            <person name="Nagy I."/>
            <person name="Toth A."/>
        </authorList>
    </citation>
    <scope>NUCLEOTIDE SEQUENCE [LARGE SCALE GENOMIC DNA]</scope>
    <source>
        <strain evidence="1 2">Kb82</strain>
    </source>
</reference>
<evidence type="ECO:0000313" key="2">
    <source>
        <dbReference type="Proteomes" id="UP000640614"/>
    </source>
</evidence>